<dbReference type="GO" id="GO:0030246">
    <property type="term" value="F:carbohydrate binding"/>
    <property type="evidence" value="ECO:0007669"/>
    <property type="project" value="UniProtKB-UniRule"/>
</dbReference>
<dbReference type="InterPro" id="IPR013320">
    <property type="entry name" value="ConA-like_dom_sf"/>
</dbReference>
<organism evidence="4 5">
    <name type="scientific">Meloidogyne hapla</name>
    <name type="common">Root-knot nematode worm</name>
    <dbReference type="NCBI Taxonomy" id="6305"/>
    <lineage>
        <taxon>Eukaryota</taxon>
        <taxon>Metazoa</taxon>
        <taxon>Ecdysozoa</taxon>
        <taxon>Nematoda</taxon>
        <taxon>Chromadorea</taxon>
        <taxon>Rhabditida</taxon>
        <taxon>Tylenchina</taxon>
        <taxon>Tylenchomorpha</taxon>
        <taxon>Tylenchoidea</taxon>
        <taxon>Meloidogynidae</taxon>
        <taxon>Meloidogyninae</taxon>
        <taxon>Meloidogyne</taxon>
    </lineage>
</organism>
<accession>A0A1I8BCI6</accession>
<dbReference type="Pfam" id="PF00337">
    <property type="entry name" value="Gal-bind_lectin"/>
    <property type="match status" value="1"/>
</dbReference>
<dbReference type="InterPro" id="IPR001079">
    <property type="entry name" value="Galectin_CRD"/>
</dbReference>
<protein>
    <recommendedName>
        <fullName evidence="2">Galectin</fullName>
    </recommendedName>
</protein>
<feature type="domain" description="Galectin" evidence="3">
    <location>
        <begin position="84"/>
        <end position="246"/>
    </location>
</feature>
<dbReference type="Proteomes" id="UP000095281">
    <property type="component" value="Unplaced"/>
</dbReference>
<evidence type="ECO:0000256" key="1">
    <source>
        <dbReference type="ARBA" id="ARBA00022734"/>
    </source>
</evidence>
<sequence length="301" mass="35278">MPNENIMNQGMTIHIKIRIFKFYCEFNIGNGTKTFTNKFWYTNWWNGNNCVKFKNLRIKGDFIRLNAIMETTNTKQQKSEIQKFKHELKKLPFYGSSVCLEGTIFSSRSVKGKVHFEINLMHESNEDHPEVGDIILKIEFFFSPTYNETFIEMSNRFFGGSMINIKKFSNPIGQPGVKFTVRIYVTKKAFEIQINNGKDYVSFDHVAPPWMVKGYVKDVHFDKEAKRCQIIKGMPLPPFITQIDPEKPLKEGNYISIKGKLMEMNENVEINFYHESLGWNKKRCNELFISNKIGAKFKNRQ</sequence>
<dbReference type="AlphaFoldDB" id="A0A1I8BCI6"/>
<keyword evidence="4" id="KW-1185">Reference proteome</keyword>
<keyword evidence="1 2" id="KW-0430">Lectin</keyword>
<evidence type="ECO:0000259" key="3">
    <source>
        <dbReference type="PROSITE" id="PS51304"/>
    </source>
</evidence>
<evidence type="ECO:0000313" key="5">
    <source>
        <dbReference type="WBParaSite" id="MhA1_Contig1851.frz3.gene7"/>
    </source>
</evidence>
<name>A0A1I8BCI6_MELHA</name>
<dbReference type="WBParaSite" id="MhA1_Contig1851.frz3.gene7">
    <property type="protein sequence ID" value="MhA1_Contig1851.frz3.gene7"/>
    <property type="gene ID" value="MhA1_Contig1851.frz3.gene7"/>
</dbReference>
<dbReference type="PROSITE" id="PS51304">
    <property type="entry name" value="GALECTIN"/>
    <property type="match status" value="1"/>
</dbReference>
<evidence type="ECO:0000256" key="2">
    <source>
        <dbReference type="RuleBase" id="RU102079"/>
    </source>
</evidence>
<evidence type="ECO:0000313" key="4">
    <source>
        <dbReference type="Proteomes" id="UP000095281"/>
    </source>
</evidence>
<dbReference type="SUPFAM" id="SSF49899">
    <property type="entry name" value="Concanavalin A-like lectins/glucanases"/>
    <property type="match status" value="1"/>
</dbReference>
<dbReference type="Gene3D" id="2.60.120.200">
    <property type="match status" value="1"/>
</dbReference>
<reference evidence="5" key="1">
    <citation type="submission" date="2016-11" db="UniProtKB">
        <authorList>
            <consortium name="WormBaseParasite"/>
        </authorList>
    </citation>
    <scope>IDENTIFICATION</scope>
</reference>
<proteinExistence type="predicted"/>